<comment type="caution">
    <text evidence="3">The sequence shown here is derived from an EMBL/GenBank/DDBJ whole genome shotgun (WGS) entry which is preliminary data.</text>
</comment>
<evidence type="ECO:0000313" key="4">
    <source>
        <dbReference type="Proteomes" id="UP000256405"/>
    </source>
</evidence>
<organism evidence="3 4">
    <name type="scientific">Algoriphagus antarcticus</name>
    <dbReference type="NCBI Taxonomy" id="238540"/>
    <lineage>
        <taxon>Bacteria</taxon>
        <taxon>Pseudomonadati</taxon>
        <taxon>Bacteroidota</taxon>
        <taxon>Cytophagia</taxon>
        <taxon>Cytophagales</taxon>
        <taxon>Cyclobacteriaceae</taxon>
        <taxon>Algoriphagus</taxon>
    </lineage>
</organism>
<dbReference type="Proteomes" id="UP000256405">
    <property type="component" value="Unassembled WGS sequence"/>
</dbReference>
<name>A0A3E0DXX8_9BACT</name>
<accession>A0A3E0DXX8</accession>
<feature type="region of interest" description="Disordered" evidence="1">
    <location>
        <begin position="610"/>
        <end position="635"/>
    </location>
</feature>
<keyword evidence="2" id="KW-0472">Membrane</keyword>
<feature type="region of interest" description="Disordered" evidence="1">
    <location>
        <begin position="515"/>
        <end position="541"/>
    </location>
</feature>
<keyword evidence="4" id="KW-1185">Reference proteome</keyword>
<proteinExistence type="predicted"/>
<evidence type="ECO:0000256" key="1">
    <source>
        <dbReference type="SAM" id="MobiDB-lite"/>
    </source>
</evidence>
<dbReference type="RefSeq" id="WP_086539661.1">
    <property type="nucleotide sequence ID" value="NZ_MSSW01000002.1"/>
</dbReference>
<dbReference type="EMBL" id="QUNF01000005">
    <property type="protein sequence ID" value="REG90934.1"/>
    <property type="molecule type" value="Genomic_DNA"/>
</dbReference>
<dbReference type="Pfam" id="PF13585">
    <property type="entry name" value="CHU_C"/>
    <property type="match status" value="1"/>
</dbReference>
<feature type="compositionally biased region" description="Pro residues" evidence="1">
    <location>
        <begin position="619"/>
        <end position="629"/>
    </location>
</feature>
<protein>
    <submittedName>
        <fullName evidence="3">CHU domain-containing protein</fullName>
    </submittedName>
</protein>
<sequence>MKSSPNSIRLSYIFTIALLFTTFVFNAFVYSQGFNDNEWIFGNCASGESSYLSFGKGGTPNVQTLPSNVLLGKNNSALVIDPITGQPFFQTNGELVYDFSQNPIQGVGSGLNGNINGVQQVATGFLEYDPNGNKLFYIFYLSLGGELQYAVVDMNAPGQASGNERPLGEITSKDNPIGNGSGALIVVKSPASPSYLISFDNGNLISRSLDSGEGNFSNTDTQAISSTPKKIIFNEETNQLIIVPDSDLEPILVLDFDTSGGTFGAPAPIAQSSGSGEYGGAEFSPDGNYIFYSAGDSLLRVPIADLSSTPEVMPIVGPGTSPVDIFAIYDIKVGPDGSLYYLYEEVDGGPQLIGKVTNPNEADLTLIEIEEDPFAGTDFCGTVFPSFAPNADIAPTVDFTWAPDMPCANNPVQLTSQLTPENYRPVSFEWAFDPPLLDSAGNELPADYSQEHFLIPADAAQETSVNVTLTVTFADITTQVVNNTIPLTENNLTANFSPQDTTLCETCIDIGPLLTAQSGEEDGGGGGGQGGGGAGGGQGGEDNYEYFWSNYREEGWGTRKDNEVCKPGLYWALVREPGSSCYAYAEIRVKMWDVEDQTNNIWYFGDGAGLDFNPDPDNPDGPTPRPISSPHPQNIPAGTTTISSQDGQVLFFTDGQSVWDLNGDLMQNGDNIGGDNSSSQGVIAVPVPGEETLFYLFTSQVSANGNNVSKYSLVDIKSENPTGVGNVVTKDNFLFSPSTEHTAALDAGDTTWVMYHELGNNTFRAYPVSANGIGQPVLSSVGSNHGFNSGVGAMKFNSDGDKLAVTITEGGCNKVEIFDFDSDTGEMTEYARIDLGCDGEVYGLEFSEDGERVLVSYRNGGPGIEEYIIKATDTDDPDAAVCPTCFDGAGTRAEIEACIVSTKNLLSDTAGKDLGALQIGPNGQIYVAVVGDNRIGQINVGSGCNSESTFTQDGVDAMPGTSNLGLPSFVQNSGSSIPEPSLAAPARLCLDPALGAGALLEGGGEPDIDSYFWTITNNDDGTIIRSDYGGPGDEFQNLDQIFNNVGTYTVELRVDRCGDPEYFRASTEILVEAPPELTLADDATLCAGNPVTLTAIDGYDPAEGLYDFEWTNAAGQVFGDENSNEITVDEESIYTVNVTYRLPDGLSDDEALLYETCPATAEIFVGPAFEFDLDQTATEVCYEETSVTFAPNTPIAGEWFYELNGDPARVALGEFFELELFINTLPGPGDYEIIFVTQDPILEGCVVEKKLSLLVNELPLFTALQTTPATDCNTPDGSFEITMQADAQTVTVSETGDSFSNVTAGDILPVQNILPGVYTIEAENSTGCFYIGTVTVENSNPPAGFEYTVIPTDEVCDTSGVQNGLLTINFTNSPQSGSYTVTRQGDGQTFQGSFTNTNQFDIAVPYGDYAIEIEDPSGCAIPDPTIYTIAQKFEVLFSVPSDLTACESFTFTPTSPDTLSYTVTNSSGTVIFPSTNGEFTITQSDTYTVRGEDPTGVNCPREETIVANITQPIDFEISPPIVDCQVGVQYEAILNNADPADVIFLWKDAAGVIVGRRQTFVPSSSGDYTLEVQPVAGGLCSTPSIPFTAEVISQGVDVSLDIVAFCVEQTSTTITVLADMENVVDYEWYSVVGGTRTRIPAFNGLPIIEVSQEGTYEVLLRSSVGCELGRANGVVSKSTIIPPVVPAGFTICAIEGVTQSINPGNYDNYSWKLNGVEVSQDPIFTPAEGGVYELTVSDNFGCEYLTSIDVVEDCSLKIVFPNGVILNDPNMNFILYANEYIDDVEVYIYNRWGELIFYCEHENIEPGQPFCPWDGRYRGEFVINGTYAVVVKFTSEDQNKTKKLTKAITVIQ</sequence>
<keyword evidence="2" id="KW-0812">Transmembrane</keyword>
<feature type="compositionally biased region" description="Gly residues" evidence="1">
    <location>
        <begin position="524"/>
        <end position="540"/>
    </location>
</feature>
<dbReference type="OrthoDB" id="9765926at2"/>
<reference evidence="3 4" key="1">
    <citation type="submission" date="2018-08" db="EMBL/GenBank/DDBJ databases">
        <title>Genomic Encyclopedia of Archaeal and Bacterial Type Strains, Phase II (KMG-II): from individual species to whole genera.</title>
        <authorList>
            <person name="Goeker M."/>
        </authorList>
    </citation>
    <scope>NUCLEOTIDE SEQUENCE [LARGE SCALE GENOMIC DNA]</scope>
    <source>
        <strain evidence="3 4">DSM 15986</strain>
    </source>
</reference>
<feature type="transmembrane region" description="Helical" evidence="2">
    <location>
        <begin position="12"/>
        <end position="30"/>
    </location>
</feature>
<gene>
    <name evidence="3" type="ORF">C8N25_10542</name>
</gene>
<evidence type="ECO:0000313" key="3">
    <source>
        <dbReference type="EMBL" id="REG90934.1"/>
    </source>
</evidence>
<keyword evidence="2" id="KW-1133">Transmembrane helix</keyword>
<evidence type="ECO:0000256" key="2">
    <source>
        <dbReference type="SAM" id="Phobius"/>
    </source>
</evidence>
<dbReference type="SUPFAM" id="SSF50993">
    <property type="entry name" value="Peptidase/esterase 'gauge' domain"/>
    <property type="match status" value="1"/>
</dbReference>